<evidence type="ECO:0000313" key="10">
    <source>
        <dbReference type="EMBL" id="MXQ09012.1"/>
    </source>
</evidence>
<evidence type="ECO:0000256" key="7">
    <source>
        <dbReference type="ARBA" id="ARBA00023136"/>
    </source>
</evidence>
<dbReference type="InterPro" id="IPR000131">
    <property type="entry name" value="ATP_synth_F1_gsu"/>
</dbReference>
<dbReference type="Gene3D" id="3.40.1380.10">
    <property type="match status" value="1"/>
</dbReference>
<name>A0A7C9MFP9_9RHOB</name>
<keyword evidence="4" id="KW-0813">Transport</keyword>
<evidence type="ECO:0000256" key="5">
    <source>
        <dbReference type="ARBA" id="ARBA00022781"/>
    </source>
</evidence>
<dbReference type="SUPFAM" id="SSF52943">
    <property type="entry name" value="ATP synthase (F1-ATPase), gamma subunit"/>
    <property type="match status" value="1"/>
</dbReference>
<protein>
    <submittedName>
        <fullName evidence="10">F0F1 ATP synthase subunit gamma</fullName>
    </submittedName>
</protein>
<evidence type="ECO:0000256" key="3">
    <source>
        <dbReference type="ARBA" id="ARBA00007681"/>
    </source>
</evidence>
<comment type="subcellular location">
    <subcellularLocation>
        <location evidence="2">Membrane</location>
        <topology evidence="2">Peripheral membrane protein</topology>
    </subcellularLocation>
</comment>
<dbReference type="InterPro" id="IPR035968">
    <property type="entry name" value="ATP_synth_F1_ATPase_gsu"/>
</dbReference>
<reference evidence="10 11" key="1">
    <citation type="submission" date="2019-12" db="EMBL/GenBank/DDBJ databases">
        <authorList>
            <person name="Lee S.D."/>
        </authorList>
    </citation>
    <scope>NUCLEOTIDE SEQUENCE [LARGE SCALE GENOMIC DNA]</scope>
    <source>
        <strain evidence="10 11">GH1-50</strain>
    </source>
</reference>
<organism evidence="10 11">
    <name type="scientific">Kangsaoukella pontilimi</name>
    <dbReference type="NCBI Taxonomy" id="2691042"/>
    <lineage>
        <taxon>Bacteria</taxon>
        <taxon>Pseudomonadati</taxon>
        <taxon>Pseudomonadota</taxon>
        <taxon>Alphaproteobacteria</taxon>
        <taxon>Rhodobacterales</taxon>
        <taxon>Paracoccaceae</taxon>
        <taxon>Kangsaoukella</taxon>
    </lineage>
</organism>
<proteinExistence type="inferred from homology"/>
<keyword evidence="8" id="KW-0139">CF(1)</keyword>
<comment type="similarity">
    <text evidence="3">Belongs to the ATPase gamma chain family.</text>
</comment>
<evidence type="ECO:0000256" key="1">
    <source>
        <dbReference type="ARBA" id="ARBA00003456"/>
    </source>
</evidence>
<evidence type="ECO:0000256" key="8">
    <source>
        <dbReference type="ARBA" id="ARBA00023196"/>
    </source>
</evidence>
<dbReference type="AlphaFoldDB" id="A0A7C9MFP9"/>
<comment type="caution">
    <text evidence="10">The sequence shown here is derived from an EMBL/GenBank/DDBJ whole genome shotgun (WGS) entry which is preliminary data.</text>
</comment>
<dbReference type="Proteomes" id="UP000480350">
    <property type="component" value="Unassembled WGS sequence"/>
</dbReference>
<reference evidence="10 11" key="2">
    <citation type="submission" date="2020-03" db="EMBL/GenBank/DDBJ databases">
        <title>Kangsaoukella pontilimi gen. nov., sp. nov., a new member of the family Rhodobacteraceae isolated from a tidal mudflat.</title>
        <authorList>
            <person name="Kim I.S."/>
        </authorList>
    </citation>
    <scope>NUCLEOTIDE SEQUENCE [LARGE SCALE GENOMIC DNA]</scope>
    <source>
        <strain evidence="10 11">GH1-50</strain>
    </source>
</reference>
<keyword evidence="6" id="KW-0406">Ion transport</keyword>
<gene>
    <name evidence="10" type="ORF">GQ651_14285</name>
</gene>
<dbReference type="GO" id="GO:0045259">
    <property type="term" value="C:proton-transporting ATP synthase complex"/>
    <property type="evidence" value="ECO:0007669"/>
    <property type="project" value="UniProtKB-KW"/>
</dbReference>
<keyword evidence="7" id="KW-0472">Membrane</keyword>
<evidence type="ECO:0000313" key="11">
    <source>
        <dbReference type="Proteomes" id="UP000480350"/>
    </source>
</evidence>
<dbReference type="RefSeq" id="WP_160764874.1">
    <property type="nucleotide sequence ID" value="NZ_WUPT01000002.1"/>
</dbReference>
<dbReference type="GO" id="GO:0046933">
    <property type="term" value="F:proton-transporting ATP synthase activity, rotational mechanism"/>
    <property type="evidence" value="ECO:0007669"/>
    <property type="project" value="InterPro"/>
</dbReference>
<evidence type="ECO:0000256" key="4">
    <source>
        <dbReference type="ARBA" id="ARBA00022448"/>
    </source>
</evidence>
<evidence type="ECO:0000256" key="2">
    <source>
        <dbReference type="ARBA" id="ARBA00004170"/>
    </source>
</evidence>
<keyword evidence="5" id="KW-0375">Hydrogen ion transport</keyword>
<sequence>MTERMADVSARIDGIRQLGAVVNAMKGIAAARASTARAEIKAVDSYAATIAAAISNALGPAGPTSPAETSRGRTDGRIGLLVFCAEQGFAGAFSERVLDSIQDDLPATSLFLIGTRGLSIAAARSLHPVWSAPMSSHTPGIPRLADQIAKAIYRALGEGRFERMDMIHAGWASGRPQVLRQVLLPVDLSALPPPGTTRPLTQLPTDALINSLSADYLHALVCKAALHAFAAENEARMEAMSAAGSQITRELGEFEATLRQVRQEAITAEIIELGTGTASARGAR</sequence>
<dbReference type="PRINTS" id="PR00126">
    <property type="entry name" value="ATPASEGAMMA"/>
</dbReference>
<keyword evidence="11" id="KW-1185">Reference proteome</keyword>
<dbReference type="Gene3D" id="1.10.287.80">
    <property type="entry name" value="ATP synthase, gamma subunit, helix hairpin domain"/>
    <property type="match status" value="1"/>
</dbReference>
<accession>A0A7C9MFP9</accession>
<dbReference type="EMBL" id="WUPT01000002">
    <property type="protein sequence ID" value="MXQ09012.1"/>
    <property type="molecule type" value="Genomic_DNA"/>
</dbReference>
<comment type="function">
    <text evidence="1">Produces ATP from ADP in the presence of a proton gradient across the membrane. The gamma chain is believed to be important in regulating ATPase activity and the flow of protons through the CF(0) complex.</text>
</comment>
<evidence type="ECO:0000256" key="6">
    <source>
        <dbReference type="ARBA" id="ARBA00023065"/>
    </source>
</evidence>
<evidence type="ECO:0000256" key="9">
    <source>
        <dbReference type="ARBA" id="ARBA00023310"/>
    </source>
</evidence>
<dbReference type="Pfam" id="PF00231">
    <property type="entry name" value="ATP-synt"/>
    <property type="match status" value="1"/>
</dbReference>
<keyword evidence="9" id="KW-0066">ATP synthesis</keyword>